<evidence type="ECO:0000256" key="1">
    <source>
        <dbReference type="ARBA" id="ARBA00022448"/>
    </source>
</evidence>
<evidence type="ECO:0000313" key="5">
    <source>
        <dbReference type="EMBL" id="AJC73857.1"/>
    </source>
</evidence>
<dbReference type="GO" id="GO:0016887">
    <property type="term" value="F:ATP hydrolysis activity"/>
    <property type="evidence" value="ECO:0007669"/>
    <property type="project" value="InterPro"/>
</dbReference>
<dbReference type="EMBL" id="CP007141">
    <property type="protein sequence ID" value="AJC73857.1"/>
    <property type="molecule type" value="Genomic_DNA"/>
</dbReference>
<dbReference type="AlphaFoldDB" id="A0A0X1KRB8"/>
<gene>
    <name evidence="5" type="ORF">AJ81_06255</name>
</gene>
<evidence type="ECO:0000256" key="3">
    <source>
        <dbReference type="ARBA" id="ARBA00022840"/>
    </source>
</evidence>
<dbReference type="Gene3D" id="3.40.50.300">
    <property type="entry name" value="P-loop containing nucleotide triphosphate hydrolases"/>
    <property type="match status" value="1"/>
</dbReference>
<protein>
    <submittedName>
        <fullName evidence="5">ABC transporter</fullName>
    </submittedName>
</protein>
<dbReference type="PANTHER" id="PTHR42781">
    <property type="entry name" value="SPERMIDINE/PUTRESCINE IMPORT ATP-BINDING PROTEIN POTA"/>
    <property type="match status" value="1"/>
</dbReference>
<reference evidence="5 6" key="1">
    <citation type="submission" date="2014-01" db="EMBL/GenBank/DDBJ databases">
        <title>Genome sequencing of Thermotog hypogea.</title>
        <authorList>
            <person name="Zhang X."/>
            <person name="Alvare G."/>
            <person name="Fristensky B."/>
            <person name="Chen L."/>
            <person name="Suen T."/>
            <person name="Chen Q."/>
            <person name="Ma K."/>
        </authorList>
    </citation>
    <scope>NUCLEOTIDE SEQUENCE [LARGE SCALE GENOMIC DNA]</scope>
    <source>
        <strain evidence="5 6">DSM 11164</strain>
    </source>
</reference>
<dbReference type="PaxDb" id="1123384-AJ81_06255"/>
<name>A0A0X1KRB8_9THEM</name>
<evidence type="ECO:0000259" key="4">
    <source>
        <dbReference type="PROSITE" id="PS50893"/>
    </source>
</evidence>
<keyword evidence="2" id="KW-0547">Nucleotide-binding</keyword>
<dbReference type="PROSITE" id="PS00211">
    <property type="entry name" value="ABC_TRANSPORTER_1"/>
    <property type="match status" value="1"/>
</dbReference>
<dbReference type="STRING" id="1123384.AJ81_06255"/>
<evidence type="ECO:0000256" key="2">
    <source>
        <dbReference type="ARBA" id="ARBA00022741"/>
    </source>
</evidence>
<dbReference type="GO" id="GO:0005524">
    <property type="term" value="F:ATP binding"/>
    <property type="evidence" value="ECO:0007669"/>
    <property type="project" value="UniProtKB-KW"/>
</dbReference>
<dbReference type="GO" id="GO:0016020">
    <property type="term" value="C:membrane"/>
    <property type="evidence" value="ECO:0007669"/>
    <property type="project" value="InterPro"/>
</dbReference>
<dbReference type="PANTHER" id="PTHR42781:SF4">
    <property type="entry name" value="SPERMIDINE_PUTRESCINE IMPORT ATP-BINDING PROTEIN POTA"/>
    <property type="match status" value="1"/>
</dbReference>
<dbReference type="RefSeq" id="WP_031504650.1">
    <property type="nucleotide sequence ID" value="NC_022795.1"/>
</dbReference>
<dbReference type="InterPro" id="IPR003439">
    <property type="entry name" value="ABC_transporter-like_ATP-bd"/>
</dbReference>
<dbReference type="SMART" id="SM00382">
    <property type="entry name" value="AAA"/>
    <property type="match status" value="1"/>
</dbReference>
<dbReference type="InterPro" id="IPR027417">
    <property type="entry name" value="P-loop_NTPase"/>
</dbReference>
<dbReference type="InterPro" id="IPR003593">
    <property type="entry name" value="AAA+_ATPase"/>
</dbReference>
<proteinExistence type="predicted"/>
<evidence type="ECO:0000313" key="6">
    <source>
        <dbReference type="Proteomes" id="UP000077469"/>
    </source>
</evidence>
<keyword evidence="6" id="KW-1185">Reference proteome</keyword>
<dbReference type="CDD" id="cd03225">
    <property type="entry name" value="ABC_cobalt_CbiO_domain1"/>
    <property type="match status" value="1"/>
</dbReference>
<feature type="domain" description="ABC transporter" evidence="4">
    <location>
        <begin position="4"/>
        <end position="219"/>
    </location>
</feature>
<dbReference type="SUPFAM" id="SSF52540">
    <property type="entry name" value="P-loop containing nucleoside triphosphate hydrolases"/>
    <property type="match status" value="1"/>
</dbReference>
<dbReference type="Proteomes" id="UP000077469">
    <property type="component" value="Chromosome"/>
</dbReference>
<keyword evidence="1" id="KW-0813">Transport</keyword>
<dbReference type="OrthoDB" id="9785080at2"/>
<dbReference type="KEGG" id="phy:AJ81_06255"/>
<dbReference type="InterPro" id="IPR015856">
    <property type="entry name" value="ABC_transpr_CbiO/EcfA_su"/>
</dbReference>
<dbReference type="InterPro" id="IPR017871">
    <property type="entry name" value="ABC_transporter-like_CS"/>
</dbReference>
<dbReference type="GO" id="GO:0055085">
    <property type="term" value="P:transmembrane transport"/>
    <property type="evidence" value="ECO:0007669"/>
    <property type="project" value="InterPro"/>
</dbReference>
<accession>A0A0X1KRB8</accession>
<dbReference type="PATRIC" id="fig|1123384.7.peg.1259"/>
<keyword evidence="3" id="KW-0067">ATP-binding</keyword>
<organism evidence="5 6">
    <name type="scientific">Pseudothermotoga hypogea DSM 11164 = NBRC 106472</name>
    <dbReference type="NCBI Taxonomy" id="1123384"/>
    <lineage>
        <taxon>Bacteria</taxon>
        <taxon>Thermotogati</taxon>
        <taxon>Thermotogota</taxon>
        <taxon>Thermotogae</taxon>
        <taxon>Thermotogales</taxon>
        <taxon>Thermotogaceae</taxon>
        <taxon>Pseudothermotoga</taxon>
    </lineage>
</organism>
<dbReference type="PROSITE" id="PS50893">
    <property type="entry name" value="ABC_TRANSPORTER_2"/>
    <property type="match status" value="1"/>
</dbReference>
<dbReference type="InterPro" id="IPR050093">
    <property type="entry name" value="ABC_SmlMolc_Importer"/>
</dbReference>
<sequence length="220" mass="25463">MSVYSVEQLKFSYDKRFTLFVESFEMNEKCVGLVGPSGSGKTTLLLNLAFLLKGKWKKFEFLGQNVTEANFERLRRHVTYVAQHPVLLRRTVFENVAYPMALRGTSREEITERVEKITELFDLKDLLNKKPWQLSGGQAKRVCLARAFVFEPKVILLDEPTADLDEKGREILNNVLKVFSDRTSFIIVSHEIDWLESVCEKIYTMNDGALKEYRAKVKKN</sequence>
<dbReference type="Pfam" id="PF00005">
    <property type="entry name" value="ABC_tran"/>
    <property type="match status" value="1"/>
</dbReference>